<proteinExistence type="predicted"/>
<evidence type="ECO:0000313" key="3">
    <source>
        <dbReference type="EMBL" id="QEW24392.1"/>
    </source>
</evidence>
<sequence length="152" mass="16302">MMAVKEITGKHVLIGFVLAFGLIIGVNILLAVSAVKTFPGLEVKNSYIASQTFDERKAAQEALGWTIGAHHHDGILTLSITDEAGEPVRVAKLDATVGRATNVAQDVTPDFRFDGNAYVAPVELGGGNWNIRMEAIAGDGTNFRQRVVLIKD</sequence>
<keyword evidence="1" id="KW-1133">Transmembrane helix</keyword>
<dbReference type="Pfam" id="PF05751">
    <property type="entry name" value="FixH"/>
    <property type="match status" value="1"/>
</dbReference>
<dbReference type="PIRSF" id="PIRSF011386">
    <property type="entry name" value="FixH"/>
    <property type="match status" value="1"/>
</dbReference>
<evidence type="ECO:0000313" key="4">
    <source>
        <dbReference type="Proteomes" id="UP000051401"/>
    </source>
</evidence>
<evidence type="ECO:0000313" key="2">
    <source>
        <dbReference type="EMBL" id="KRS14946.1"/>
    </source>
</evidence>
<dbReference type="EMBL" id="CP031598">
    <property type="protein sequence ID" value="QEW24392.1"/>
    <property type="molecule type" value="Genomic_DNA"/>
</dbReference>
<dbReference type="EMBL" id="LAXI01000031">
    <property type="protein sequence ID" value="KRS14946.1"/>
    <property type="molecule type" value="Genomic_DNA"/>
</dbReference>
<keyword evidence="1" id="KW-0472">Membrane</keyword>
<name>A0A0T5P1D7_9RHOB</name>
<dbReference type="STRING" id="540747.SAMN04488031_10231"/>
<dbReference type="InterPro" id="IPR008620">
    <property type="entry name" value="FixH"/>
</dbReference>
<reference evidence="2 4" key="1">
    <citation type="submission" date="2015-04" db="EMBL/GenBank/DDBJ databases">
        <title>The draft genome sequence of Roseovarius indicus B108T.</title>
        <authorList>
            <person name="Li G."/>
            <person name="Lai Q."/>
            <person name="Shao Z."/>
            <person name="Yan P."/>
        </authorList>
    </citation>
    <scope>NUCLEOTIDE SEQUENCE [LARGE SCALE GENOMIC DNA]</scope>
    <source>
        <strain evidence="2 4">B108</strain>
    </source>
</reference>
<keyword evidence="4" id="KW-1185">Reference proteome</keyword>
<dbReference type="PATRIC" id="fig|540747.5.peg.4049"/>
<gene>
    <name evidence="3" type="ORF">RIdsm_00170</name>
    <name evidence="2" type="ORF">XM52_26430</name>
</gene>
<dbReference type="Proteomes" id="UP000051401">
    <property type="component" value="Unassembled WGS sequence"/>
</dbReference>
<dbReference type="KEGG" id="rid:RIdsm_00170"/>
<reference evidence="3 5" key="2">
    <citation type="submission" date="2018-08" db="EMBL/GenBank/DDBJ databases">
        <title>Genetic Globetrotter - A new plasmid hitch-hiking vast phylogenetic and geographic distances.</title>
        <authorList>
            <person name="Vollmers J."/>
            <person name="Petersen J."/>
        </authorList>
    </citation>
    <scope>NUCLEOTIDE SEQUENCE [LARGE SCALE GENOMIC DNA]</scope>
    <source>
        <strain evidence="3 5">DSM 26383</strain>
    </source>
</reference>
<organism evidence="2 4">
    <name type="scientific">Roseovarius indicus</name>
    <dbReference type="NCBI Taxonomy" id="540747"/>
    <lineage>
        <taxon>Bacteria</taxon>
        <taxon>Pseudomonadati</taxon>
        <taxon>Pseudomonadota</taxon>
        <taxon>Alphaproteobacteria</taxon>
        <taxon>Rhodobacterales</taxon>
        <taxon>Roseobacteraceae</taxon>
        <taxon>Roseovarius</taxon>
    </lineage>
</organism>
<dbReference type="OrthoDB" id="1495896at2"/>
<dbReference type="RefSeq" id="WP_057821261.1">
    <property type="nucleotide sequence ID" value="NZ_CP031598.1"/>
</dbReference>
<evidence type="ECO:0000313" key="5">
    <source>
        <dbReference type="Proteomes" id="UP000325785"/>
    </source>
</evidence>
<protein>
    <submittedName>
        <fullName evidence="2">FixH protein</fullName>
    </submittedName>
    <submittedName>
        <fullName evidence="3">Putative integral membrane protein linked to a cation pump</fullName>
    </submittedName>
</protein>
<evidence type="ECO:0000256" key="1">
    <source>
        <dbReference type="SAM" id="Phobius"/>
    </source>
</evidence>
<dbReference type="Proteomes" id="UP000325785">
    <property type="component" value="Chromosome"/>
</dbReference>
<feature type="transmembrane region" description="Helical" evidence="1">
    <location>
        <begin position="12"/>
        <end position="35"/>
    </location>
</feature>
<dbReference type="InterPro" id="IPR018037">
    <property type="entry name" value="FixH_proteobacterial"/>
</dbReference>
<keyword evidence="1" id="KW-0812">Transmembrane</keyword>
<accession>A0A0T5P1D7</accession>
<dbReference type="AlphaFoldDB" id="A0A0T5P1D7"/>